<dbReference type="STRING" id="36849.OXPF_20220"/>
<feature type="domain" description="PucR C-terminal helix-turn-helix" evidence="2">
    <location>
        <begin position="452"/>
        <end position="508"/>
    </location>
</feature>
<sequence>MDYDIKKLSDELRLYDHQLYVSYENDNLFKAPKLLEEDMQSFDPNTLYVGNASTLIKVLPVKCPANILVIPDIDIGTNDLNKFNVNLIVLNKNENLMKVFNEVYKIITSQYEFVPLWEAMLKSFVNSKGVQDIIDIGYELLGNPISLGDVNGILVAYKASAELLSELGWDVWVEKGKVPYDSLDYIKFKRNFSMINESDSPIHIKETGKYEAITGKVVIDNNIEGYLTVIGAKKPFKEYDIDLVSLLCSVVSSELQKHKAFYKTNGTMLSFMITDLLDGKIKDDKRLEKMAKLLGLKLRGNLYVLTISLKQKNPELGYVNYLLDFFENTMIGAKSILYDDCIVILISNSKGNPLSDETMNHLIEFMIKNDICGGLSRCFHDLIDMPYFYKQSLKAIELGMQRSSEEVFFTYEDNAIYHLLSSCSKQEDLEMICHPSLSMLIEYDKYNGTNYTHTLHTYLLNKGNLTDSANALHIHRTTMVYRYQKIQSLMEIDLHNMNTMLHLYLSFIILRFINKLDYNTLACLEQINKLFS</sequence>
<comment type="similarity">
    <text evidence="1">Belongs to the CdaR family.</text>
</comment>
<gene>
    <name evidence="4" type="primary">pucR_2</name>
    <name evidence="4" type="ORF">OXPF_20220</name>
</gene>
<evidence type="ECO:0000259" key="3">
    <source>
        <dbReference type="Pfam" id="PF17853"/>
    </source>
</evidence>
<evidence type="ECO:0000313" key="5">
    <source>
        <dbReference type="Proteomes" id="UP000050326"/>
    </source>
</evidence>
<dbReference type="PANTHER" id="PTHR33744:SF1">
    <property type="entry name" value="DNA-BINDING TRANSCRIPTIONAL ACTIVATOR ADER"/>
    <property type="match status" value="1"/>
</dbReference>
<organism evidence="4 5">
    <name type="scientific">Oxobacter pfennigii</name>
    <dbReference type="NCBI Taxonomy" id="36849"/>
    <lineage>
        <taxon>Bacteria</taxon>
        <taxon>Bacillati</taxon>
        <taxon>Bacillota</taxon>
        <taxon>Clostridia</taxon>
        <taxon>Eubacteriales</taxon>
        <taxon>Clostridiaceae</taxon>
        <taxon>Oxobacter</taxon>
    </lineage>
</organism>
<evidence type="ECO:0000313" key="4">
    <source>
        <dbReference type="EMBL" id="KPU44403.1"/>
    </source>
</evidence>
<dbReference type="EMBL" id="LKET01000031">
    <property type="protein sequence ID" value="KPU44403.1"/>
    <property type="molecule type" value="Genomic_DNA"/>
</dbReference>
<dbReference type="InterPro" id="IPR041522">
    <property type="entry name" value="CdaR_GGDEF"/>
</dbReference>
<comment type="caution">
    <text evidence="4">The sequence shown here is derived from an EMBL/GenBank/DDBJ whole genome shotgun (WGS) entry which is preliminary data.</text>
</comment>
<dbReference type="PATRIC" id="fig|36849.3.peg.2137"/>
<proteinExistence type="inferred from homology"/>
<dbReference type="InterPro" id="IPR025736">
    <property type="entry name" value="PucR_C-HTH_dom"/>
</dbReference>
<name>A0A0P9AG73_9CLOT</name>
<dbReference type="RefSeq" id="WP_160317195.1">
    <property type="nucleotide sequence ID" value="NZ_LKET01000031.1"/>
</dbReference>
<feature type="domain" description="CdaR GGDEF-like" evidence="3">
    <location>
        <begin position="282"/>
        <end position="397"/>
    </location>
</feature>
<dbReference type="InterPro" id="IPR051448">
    <property type="entry name" value="CdaR-like_regulators"/>
</dbReference>
<reference evidence="4 5" key="1">
    <citation type="submission" date="2015-09" db="EMBL/GenBank/DDBJ databases">
        <title>Genome sequence of Oxobacter pfennigii DSM 3222.</title>
        <authorList>
            <person name="Poehlein A."/>
            <person name="Bengelsdorf F.R."/>
            <person name="Schiel-Bengelsdorf B."/>
            <person name="Duerre P."/>
            <person name="Daniel R."/>
        </authorList>
    </citation>
    <scope>NUCLEOTIDE SEQUENCE [LARGE SCALE GENOMIC DNA]</scope>
    <source>
        <strain evidence="4 5">DSM 3222</strain>
    </source>
</reference>
<evidence type="ECO:0000259" key="2">
    <source>
        <dbReference type="Pfam" id="PF13556"/>
    </source>
</evidence>
<dbReference type="Proteomes" id="UP000050326">
    <property type="component" value="Unassembled WGS sequence"/>
</dbReference>
<dbReference type="Gene3D" id="1.10.10.2840">
    <property type="entry name" value="PucR C-terminal helix-turn-helix domain"/>
    <property type="match status" value="1"/>
</dbReference>
<dbReference type="Pfam" id="PF17853">
    <property type="entry name" value="GGDEF_2"/>
    <property type="match status" value="1"/>
</dbReference>
<accession>A0A0P9AG73</accession>
<dbReference type="AlphaFoldDB" id="A0A0P9AG73"/>
<dbReference type="InterPro" id="IPR042070">
    <property type="entry name" value="PucR_C-HTH_sf"/>
</dbReference>
<protein>
    <submittedName>
        <fullName evidence="4">Purine catabolism regulatory protein</fullName>
    </submittedName>
</protein>
<dbReference type="Pfam" id="PF13556">
    <property type="entry name" value="HTH_30"/>
    <property type="match status" value="1"/>
</dbReference>
<dbReference type="OrthoDB" id="212459at2"/>
<evidence type="ECO:0000256" key="1">
    <source>
        <dbReference type="ARBA" id="ARBA00006754"/>
    </source>
</evidence>
<keyword evidence="5" id="KW-1185">Reference proteome</keyword>
<dbReference type="PANTHER" id="PTHR33744">
    <property type="entry name" value="CARBOHYDRATE DIACID REGULATOR"/>
    <property type="match status" value="1"/>
</dbReference>